<dbReference type="PANTHER" id="PTHR31002:SF34">
    <property type="entry name" value="CELL WALL PROTEIN CWP1-RELATED"/>
    <property type="match status" value="1"/>
</dbReference>
<dbReference type="PANTHER" id="PTHR31002">
    <property type="entry name" value="SERIPAUPERIN"/>
    <property type="match status" value="1"/>
</dbReference>
<dbReference type="OrthoDB" id="2113314at2759"/>
<dbReference type="Proteomes" id="UP000193719">
    <property type="component" value="Unassembled WGS sequence"/>
</dbReference>
<dbReference type="AlphaFoldDB" id="A0A1Y1VJN2"/>
<feature type="chain" id="PRO_5012010958" evidence="1">
    <location>
        <begin position="31"/>
        <end position="825"/>
    </location>
</feature>
<keyword evidence="5" id="KW-1185">Reference proteome</keyword>
<evidence type="ECO:0000259" key="3">
    <source>
        <dbReference type="Pfam" id="PF25116"/>
    </source>
</evidence>
<comment type="caution">
    <text evidence="4">The sequence shown here is derived from an EMBL/GenBank/DDBJ whole genome shotgun (WGS) entry which is preliminary data.</text>
</comment>
<dbReference type="Pfam" id="PF25116">
    <property type="entry name" value="CBM87_Agd3"/>
    <property type="match status" value="1"/>
</dbReference>
<gene>
    <name evidence="4" type="ORF">BCR36DRAFT_580921</name>
</gene>
<evidence type="ECO:0000313" key="5">
    <source>
        <dbReference type="Proteomes" id="UP000193719"/>
    </source>
</evidence>
<feature type="signal peptide" evidence="1">
    <location>
        <begin position="1"/>
        <end position="30"/>
    </location>
</feature>
<dbReference type="EMBL" id="MCFH01000007">
    <property type="protein sequence ID" value="ORX56606.1"/>
    <property type="molecule type" value="Genomic_DNA"/>
</dbReference>
<dbReference type="GO" id="GO:0000324">
    <property type="term" value="C:fungal-type vacuole"/>
    <property type="evidence" value="ECO:0007669"/>
    <property type="project" value="TreeGrafter"/>
</dbReference>
<dbReference type="GO" id="GO:0031505">
    <property type="term" value="P:fungal-type cell wall organization"/>
    <property type="evidence" value="ECO:0007669"/>
    <property type="project" value="TreeGrafter"/>
</dbReference>
<reference evidence="4 5" key="1">
    <citation type="submission" date="2016-08" db="EMBL/GenBank/DDBJ databases">
        <title>Genomes of anaerobic fungi encode conserved fungal cellulosomes for biomass hydrolysis.</title>
        <authorList>
            <consortium name="DOE Joint Genome Institute"/>
            <person name="Haitjema C.H."/>
            <person name="Gilmore S.P."/>
            <person name="Henske J.K."/>
            <person name="Solomon K.V."/>
            <person name="De Groot R."/>
            <person name="Kuo A."/>
            <person name="Mondo S.J."/>
            <person name="Salamov A.A."/>
            <person name="Labutti K."/>
            <person name="Zhao Z."/>
            <person name="Chiniquy J."/>
            <person name="Barry K."/>
            <person name="Brewer H.M."/>
            <person name="Purvine S.O."/>
            <person name="Wright A.T."/>
            <person name="Boxma B."/>
            <person name="Van Alen T."/>
            <person name="Hackstein J.H."/>
            <person name="Baker S.E."/>
            <person name="Grigoriev I.V."/>
            <person name="O'Malley M.A."/>
        </authorList>
    </citation>
    <scope>NUCLEOTIDE SEQUENCE [LARGE SCALE GENOMIC DNA]</scope>
    <source>
        <strain evidence="5">finn</strain>
    </source>
</reference>
<reference evidence="4 5" key="2">
    <citation type="submission" date="2016-08" db="EMBL/GenBank/DDBJ databases">
        <title>Pervasive Adenine N6-methylation of Active Genes in Fungi.</title>
        <authorList>
            <consortium name="DOE Joint Genome Institute"/>
            <person name="Mondo S.J."/>
            <person name="Dannebaum R.O."/>
            <person name="Kuo R.C."/>
            <person name="Labutti K."/>
            <person name="Haridas S."/>
            <person name="Kuo A."/>
            <person name="Salamov A."/>
            <person name="Ahrendt S.R."/>
            <person name="Lipzen A."/>
            <person name="Sullivan W."/>
            <person name="Andreopoulos W.B."/>
            <person name="Clum A."/>
            <person name="Lindquist E."/>
            <person name="Daum C."/>
            <person name="Ramamoorthy G.K."/>
            <person name="Gryganskyi A."/>
            <person name="Culley D."/>
            <person name="Magnuson J.K."/>
            <person name="James T.Y."/>
            <person name="O'Malley M.A."/>
            <person name="Stajich J.E."/>
            <person name="Spatafora J.W."/>
            <person name="Visel A."/>
            <person name="Grigoriev I.V."/>
        </authorList>
    </citation>
    <scope>NUCLEOTIDE SEQUENCE [LARGE SCALE GENOMIC DNA]</scope>
    <source>
        <strain evidence="5">finn</strain>
    </source>
</reference>
<protein>
    <submittedName>
        <fullName evidence="4">Uncharacterized protein</fullName>
    </submittedName>
</protein>
<evidence type="ECO:0000313" key="4">
    <source>
        <dbReference type="EMBL" id="ORX56606.1"/>
    </source>
</evidence>
<organism evidence="4 5">
    <name type="scientific">Piromyces finnis</name>
    <dbReference type="NCBI Taxonomy" id="1754191"/>
    <lineage>
        <taxon>Eukaryota</taxon>
        <taxon>Fungi</taxon>
        <taxon>Fungi incertae sedis</taxon>
        <taxon>Chytridiomycota</taxon>
        <taxon>Chytridiomycota incertae sedis</taxon>
        <taxon>Neocallimastigomycetes</taxon>
        <taxon>Neocallimastigales</taxon>
        <taxon>Neocallimastigaceae</taxon>
        <taxon>Piromyces</taxon>
    </lineage>
</organism>
<evidence type="ECO:0000259" key="2">
    <source>
        <dbReference type="Pfam" id="PF25115"/>
    </source>
</evidence>
<feature type="domain" description="Agd3 CBM87" evidence="3">
    <location>
        <begin position="38"/>
        <end position="255"/>
    </location>
</feature>
<dbReference type="STRING" id="1754191.A0A1Y1VJN2"/>
<evidence type="ECO:0000256" key="1">
    <source>
        <dbReference type="SAM" id="SignalP"/>
    </source>
</evidence>
<feature type="domain" description="Agd3 deacetylase" evidence="2">
    <location>
        <begin position="270"/>
        <end position="625"/>
    </location>
</feature>
<proteinExistence type="predicted"/>
<dbReference type="InterPro" id="IPR050788">
    <property type="entry name" value="Yeast_SRP1/TIP1_CWP"/>
</dbReference>
<dbReference type="InterPro" id="IPR056827">
    <property type="entry name" value="CBM87_Agd3"/>
</dbReference>
<accession>A0A1Y1VJN2</accession>
<dbReference type="Pfam" id="PF25115">
    <property type="entry name" value="Agd3_CE"/>
    <property type="match status" value="1"/>
</dbReference>
<name>A0A1Y1VJN2_9FUNG</name>
<sequence length="825" mass="94506">MFNKLFNMKLLKKVSLLGSLILINPPRCYGQDVIKIGMRALVLSTEKPETVLSSLASYGIQYDNLIYNCENPLEGELYLLDETTKDPKYNMIILASGAMKTNCYGSVVSALSDDHWKALRNYESKYNIRRVTLNASPEDASEIGVQAYNDKIEKKSLLPIYASKNKFTNHLFNNAGILETAPFNTLGIRHDFAKINNSTISAPVLSYNIKSKKDGEAIAAVYSKLEDGNERLTFFLSSNGRNPTSLIINHLWIPWVSKYIYSGFRRIYLSQHIDDIFTSEKLIPVSDKFYNKNKFYKNTVADFDNLVRYQNEILTKMPAGSSYHLELVFNGNGILDDSSYNLDIEEDEGVSNNFIKPKGTGVCKWPEYPYPATWLESELDKNSLFNFFKEKYAHENFYWASHGFTHQSLNNATFTDVANQIEVNKKMALHLGISDKGIFSRHVIIPPHSSGLHNGDAIDAFIKNNIEVAFGNIHREDITNDESNEKAAYMAWRTTLESSNVDNYPVIPRIPTMLFRQCSTPSENTVKYNKMFEGTGLIASFDEILNRDTQQALLSLFQLRHYPFQFHQANLRSADLPNQKSLVEQWTEKLVEKYNQYVKWPIVSVKSDDIRTSFLEREKFENCDLTQQLIYNGTHIIAVSLTATNKSCRIPIALPNGISIVENDLFLLKDILTVEQVNESDPITLWVHLNNNSVALNFEPAIPWGEYKVNTRYGTLAKKSTTTEDDYYFDKESKTKGNYTAHDIITNVITNILKFNLESNKLRNELGYTSEQLRNVKALNELEKSRLYAEGSGKIQERRKKDKTIKKYLKDNKDAFYKAIEYNFE</sequence>
<dbReference type="GO" id="GO:0009277">
    <property type="term" value="C:fungal-type cell wall"/>
    <property type="evidence" value="ECO:0007669"/>
    <property type="project" value="TreeGrafter"/>
</dbReference>
<dbReference type="InterPro" id="IPR056826">
    <property type="entry name" value="Agd3_CE"/>
</dbReference>
<dbReference type="GO" id="GO:0005199">
    <property type="term" value="F:structural constituent of cell wall"/>
    <property type="evidence" value="ECO:0007669"/>
    <property type="project" value="TreeGrafter"/>
</dbReference>
<keyword evidence="1" id="KW-0732">Signal</keyword>